<evidence type="ECO:0000256" key="1">
    <source>
        <dbReference type="ARBA" id="ARBA00004141"/>
    </source>
</evidence>
<dbReference type="GO" id="GO:0015293">
    <property type="term" value="F:symporter activity"/>
    <property type="evidence" value="ECO:0007669"/>
    <property type="project" value="UniProtKB-UniRule"/>
</dbReference>
<keyword evidence="9 13" id="KW-0630">Potassium</keyword>
<evidence type="ECO:0000256" key="8">
    <source>
        <dbReference type="ARBA" id="ARBA00022847"/>
    </source>
</evidence>
<comment type="caution">
    <text evidence="16">The sequence shown here is derived from an EMBL/GenBank/DDBJ whole genome shotgun (WGS) entry which is preliminary data.</text>
</comment>
<evidence type="ECO:0000256" key="13">
    <source>
        <dbReference type="HAMAP-Rule" id="MF_01522"/>
    </source>
</evidence>
<comment type="function">
    <text evidence="13">Transport of potassium into the cell. Likely operates as a K(+):H(+) symporter.</text>
</comment>
<evidence type="ECO:0000259" key="14">
    <source>
        <dbReference type="Pfam" id="PF02705"/>
    </source>
</evidence>
<dbReference type="HAMAP" id="MF_01522">
    <property type="entry name" value="Kup"/>
    <property type="match status" value="1"/>
</dbReference>
<feature type="domain" description="K+ potassium transporter C-terminal" evidence="15">
    <location>
        <begin position="491"/>
        <end position="639"/>
    </location>
</feature>
<dbReference type="InterPro" id="IPR023051">
    <property type="entry name" value="Kup"/>
</dbReference>
<evidence type="ECO:0000256" key="9">
    <source>
        <dbReference type="ARBA" id="ARBA00022958"/>
    </source>
</evidence>
<evidence type="ECO:0000256" key="10">
    <source>
        <dbReference type="ARBA" id="ARBA00022989"/>
    </source>
</evidence>
<dbReference type="EMBL" id="RQXT01000002">
    <property type="protein sequence ID" value="RRI06893.1"/>
    <property type="molecule type" value="Genomic_DNA"/>
</dbReference>
<evidence type="ECO:0000256" key="3">
    <source>
        <dbReference type="ARBA" id="ARBA00022448"/>
    </source>
</evidence>
<accession>A0A3P3G9E8</accession>
<evidence type="ECO:0000256" key="4">
    <source>
        <dbReference type="ARBA" id="ARBA00022475"/>
    </source>
</evidence>
<dbReference type="InterPro" id="IPR003855">
    <property type="entry name" value="K+_transporter"/>
</dbReference>
<keyword evidence="12 13" id="KW-0472">Membrane</keyword>
<keyword evidence="6 13" id="KW-0633">Potassium transport</keyword>
<feature type="transmembrane region" description="Helical" evidence="13">
    <location>
        <begin position="411"/>
        <end position="434"/>
    </location>
</feature>
<dbReference type="Pfam" id="PF02705">
    <property type="entry name" value="K_trans"/>
    <property type="match status" value="1"/>
</dbReference>
<evidence type="ECO:0000256" key="11">
    <source>
        <dbReference type="ARBA" id="ARBA00023065"/>
    </source>
</evidence>
<evidence type="ECO:0000256" key="2">
    <source>
        <dbReference type="ARBA" id="ARBA00007019"/>
    </source>
</evidence>
<dbReference type="GO" id="GO:0015079">
    <property type="term" value="F:potassium ion transmembrane transporter activity"/>
    <property type="evidence" value="ECO:0007669"/>
    <property type="project" value="UniProtKB-UniRule"/>
</dbReference>
<feature type="transmembrane region" description="Helical" evidence="13">
    <location>
        <begin position="359"/>
        <end position="375"/>
    </location>
</feature>
<evidence type="ECO:0000256" key="5">
    <source>
        <dbReference type="ARBA" id="ARBA00022519"/>
    </source>
</evidence>
<feature type="transmembrane region" description="Helical" evidence="13">
    <location>
        <begin position="381"/>
        <end position="404"/>
    </location>
</feature>
<feature type="transmembrane region" description="Helical" evidence="13">
    <location>
        <begin position="156"/>
        <end position="174"/>
    </location>
</feature>
<comment type="similarity">
    <text evidence="2 13">Belongs to the HAK/KUP transporter (TC 2.A.72) family.</text>
</comment>
<keyword evidence="10 13" id="KW-1133">Transmembrane helix</keyword>
<dbReference type="Proteomes" id="UP000273786">
    <property type="component" value="Unassembled WGS sequence"/>
</dbReference>
<evidence type="ECO:0000256" key="7">
    <source>
        <dbReference type="ARBA" id="ARBA00022692"/>
    </source>
</evidence>
<keyword evidence="11 13" id="KW-0406">Ion transport</keyword>
<dbReference type="InterPro" id="IPR053951">
    <property type="entry name" value="K_trans_N"/>
</dbReference>
<sequence length="639" mass="69172">MALTNSGSEAESVDQSSHSEVEQHSTKMLMLGALGVVYGDIGTSPIYALREALHASSGGEVATRGDILGVLSLIIWSLTITVTIKYIMFVLRADNRGEGGVLSLMALARGSFPTRSAIILGIGIIGASLFFGDAVITPAISVLSAVEGMNVVTPTFQPYVVPLTLVILAILFAVQRFGTGGVGLVFGPVTAAWFLAIGLSGLNHIIDDPEILWAISPHHIVAFLINSPDVSFVTIGAVFLAVTGAEALYADLGHFGRKPIVLAWLAIVFPCLLLNYAGQGAFILANKGVVGHPFFEMNQGWALIPMVVLATAATVIASQAVISGAYSLTRQAVQLNMLPRLEILHTSERQSGQIFMPRVNLLLALVVMLLVVGFGESSRLASAYGISVTGNMLVTTTLLFVVMTRIWKWQLWLAASLTALFAFIDIGFFASNIVKVFEGGWSSLAVAFAIIMTMWTWIRGTRYLFDKTRRNEIPLDFLAANLLKKKPQVVSGTAVFLTSDPLSAPTALMHSLKHYKVLHEKNVILSVVTAPQPVVPDSERVKLETVNELFMRVTLTFGYMEQPNIPRALAICRKQGWKFDIMTTSFFLSRRSLKASPNSGMPVWQDRLFIGLAKTAADATEYFQIPTGRVVEIGTQVAI</sequence>
<comment type="subcellular location">
    <subcellularLocation>
        <location evidence="13">Cell membrane</location>
        <topology evidence="13">Multi-pass membrane protein</topology>
    </subcellularLocation>
    <subcellularLocation>
        <location evidence="1">Membrane</location>
        <topology evidence="1">Multi-pass membrane protein</topology>
    </subcellularLocation>
</comment>
<feature type="transmembrane region" description="Helical" evidence="13">
    <location>
        <begin position="112"/>
        <end position="136"/>
    </location>
</feature>
<protein>
    <recommendedName>
        <fullName evidence="13">Probable potassium transport system protein Kup</fullName>
    </recommendedName>
</protein>
<dbReference type="RefSeq" id="WP_124995743.1">
    <property type="nucleotide sequence ID" value="NZ_RQXT01000002.1"/>
</dbReference>
<evidence type="ECO:0000259" key="15">
    <source>
        <dbReference type="Pfam" id="PF22776"/>
    </source>
</evidence>
<proteinExistence type="inferred from homology"/>
<feature type="transmembrane region" description="Helical" evidence="13">
    <location>
        <begin position="230"/>
        <end position="249"/>
    </location>
</feature>
<keyword evidence="17" id="KW-1185">Reference proteome</keyword>
<evidence type="ECO:0000313" key="17">
    <source>
        <dbReference type="Proteomes" id="UP000273786"/>
    </source>
</evidence>
<feature type="domain" description="K+ potassium transporter integral membrane" evidence="14">
    <location>
        <begin position="29"/>
        <end position="478"/>
    </location>
</feature>
<keyword evidence="7 13" id="KW-0812">Transmembrane</keyword>
<evidence type="ECO:0000256" key="6">
    <source>
        <dbReference type="ARBA" id="ARBA00022538"/>
    </source>
</evidence>
<feature type="transmembrane region" description="Helical" evidence="13">
    <location>
        <begin position="261"/>
        <end position="283"/>
    </location>
</feature>
<feature type="transmembrane region" description="Helical" evidence="13">
    <location>
        <begin position="181"/>
        <end position="202"/>
    </location>
</feature>
<dbReference type="OrthoDB" id="9805577at2"/>
<organism evidence="16 17">
    <name type="scientific">Mesorhizobium tamadayense</name>
    <dbReference type="NCBI Taxonomy" id="425306"/>
    <lineage>
        <taxon>Bacteria</taxon>
        <taxon>Pseudomonadati</taxon>
        <taxon>Pseudomonadota</taxon>
        <taxon>Alphaproteobacteria</taxon>
        <taxon>Hyphomicrobiales</taxon>
        <taxon>Phyllobacteriaceae</taxon>
        <taxon>Mesorhizobium</taxon>
    </lineage>
</organism>
<name>A0A3P3G9E8_9HYPH</name>
<feature type="transmembrane region" description="Helical" evidence="13">
    <location>
        <begin position="67"/>
        <end position="91"/>
    </location>
</feature>
<feature type="transmembrane region" description="Helical" evidence="13">
    <location>
        <begin position="440"/>
        <end position="458"/>
    </location>
</feature>
<keyword evidence="8 13" id="KW-0769">Symport</keyword>
<gene>
    <name evidence="13" type="primary">kup</name>
    <name evidence="16" type="ORF">EH240_01990</name>
</gene>
<dbReference type="PANTHER" id="PTHR30540:SF79">
    <property type="entry name" value="LOW AFFINITY POTASSIUM TRANSPORT SYSTEM PROTEIN KUP"/>
    <property type="match status" value="1"/>
</dbReference>
<keyword evidence="5" id="KW-0997">Cell inner membrane</keyword>
<keyword evidence="4 13" id="KW-1003">Cell membrane</keyword>
<evidence type="ECO:0000256" key="12">
    <source>
        <dbReference type="ARBA" id="ARBA00023136"/>
    </source>
</evidence>
<feature type="transmembrane region" description="Helical" evidence="13">
    <location>
        <begin position="303"/>
        <end position="328"/>
    </location>
</feature>
<dbReference type="Pfam" id="PF22776">
    <property type="entry name" value="K_trans_C"/>
    <property type="match status" value="1"/>
</dbReference>
<dbReference type="GO" id="GO:0005886">
    <property type="term" value="C:plasma membrane"/>
    <property type="evidence" value="ECO:0007669"/>
    <property type="project" value="UniProtKB-SubCell"/>
</dbReference>
<keyword evidence="3 13" id="KW-0813">Transport</keyword>
<dbReference type="PANTHER" id="PTHR30540">
    <property type="entry name" value="OSMOTIC STRESS POTASSIUM TRANSPORTER"/>
    <property type="match status" value="1"/>
</dbReference>
<dbReference type="AlphaFoldDB" id="A0A3P3G9E8"/>
<evidence type="ECO:0000313" key="16">
    <source>
        <dbReference type="EMBL" id="RRI06893.1"/>
    </source>
</evidence>
<dbReference type="InterPro" id="IPR053952">
    <property type="entry name" value="K_trans_C"/>
</dbReference>
<comment type="catalytic activity">
    <reaction evidence="13">
        <text>K(+)(in) + H(+)(in) = K(+)(out) + H(+)(out)</text>
        <dbReference type="Rhea" id="RHEA:28490"/>
        <dbReference type="ChEBI" id="CHEBI:15378"/>
        <dbReference type="ChEBI" id="CHEBI:29103"/>
    </reaction>
</comment>
<reference evidence="16 17" key="1">
    <citation type="submission" date="2018-11" db="EMBL/GenBank/DDBJ databases">
        <title>the genome of Mesorhizobium tamadayense DSM 28320.</title>
        <authorList>
            <person name="Gao J."/>
        </authorList>
    </citation>
    <scope>NUCLEOTIDE SEQUENCE [LARGE SCALE GENOMIC DNA]</scope>
    <source>
        <strain evidence="16 17">DSM 28320</strain>
    </source>
</reference>